<name>A0A9D7T8Q4_9MICO</name>
<accession>A0A9D7T8Q4</accession>
<evidence type="ECO:0000313" key="3">
    <source>
        <dbReference type="EMBL" id="MBL0003596.1"/>
    </source>
</evidence>
<comment type="caution">
    <text evidence="3">The sequence shown here is derived from an EMBL/GenBank/DDBJ whole genome shotgun (WGS) entry which is preliminary data.</text>
</comment>
<dbReference type="Pfam" id="PF02371">
    <property type="entry name" value="Transposase_20"/>
    <property type="match status" value="1"/>
</dbReference>
<dbReference type="PANTHER" id="PTHR33055:SF3">
    <property type="entry name" value="PUTATIVE TRANSPOSASE FOR IS117-RELATED"/>
    <property type="match status" value="1"/>
</dbReference>
<sequence>MSVTVESTAARVCAGVDWAKDDHAVCIVDAGGEVVDRLTVEHTAAGLKRLIRRLLGAGVSEVGIERGDGPVVEALLAAGLIVLVIAPNQLKNLRSRYGSAGNKDDRYDAYVLADVVRTDRRRLTPLTRSTPATIALRSTVRARRDLVEHRVAAANQLRAHLQIVLPGIVGLFSDLESQVSLSFLERFTTQAKVDWLTPARLGAWLAKIGYSGKVAPEVLHQRLLAAPRGTTTVDAQAHAGTTVAFVAVLRTLNNQIAALAESIAEQFDAHPDAPIVKSLPRAGTLRAARLLAEIGDARGRFPTADSLACLAGVAPSTRQSGKVKAVTFRWSADKELRDALCDFAGDCRRANPWAEDLYQRARARGHDHPHAVRILGRAWASIIWRCWQDGLPYDPARHNALQRFLHEHIAESA</sequence>
<dbReference type="PANTHER" id="PTHR33055">
    <property type="entry name" value="TRANSPOSASE FOR INSERTION SEQUENCE ELEMENT IS1111A"/>
    <property type="match status" value="1"/>
</dbReference>
<dbReference type="InterPro" id="IPR047650">
    <property type="entry name" value="Transpos_IS110"/>
</dbReference>
<dbReference type="AlphaFoldDB" id="A0A9D7T8Q4"/>
<evidence type="ECO:0000259" key="2">
    <source>
        <dbReference type="Pfam" id="PF02371"/>
    </source>
</evidence>
<dbReference type="InterPro" id="IPR003346">
    <property type="entry name" value="Transposase_20"/>
</dbReference>
<dbReference type="GO" id="GO:0006313">
    <property type="term" value="P:DNA transposition"/>
    <property type="evidence" value="ECO:0007669"/>
    <property type="project" value="InterPro"/>
</dbReference>
<reference evidence="3" key="1">
    <citation type="submission" date="2020-10" db="EMBL/GenBank/DDBJ databases">
        <title>Connecting structure to function with the recovery of over 1000 high-quality activated sludge metagenome-assembled genomes encoding full-length rRNA genes using long-read sequencing.</title>
        <authorList>
            <person name="Singleton C.M."/>
            <person name="Petriglieri F."/>
            <person name="Kristensen J.M."/>
            <person name="Kirkegaard R.H."/>
            <person name="Michaelsen T.Y."/>
            <person name="Andersen M.H."/>
            <person name="Karst S.M."/>
            <person name="Dueholm M.S."/>
            <person name="Nielsen P.H."/>
            <person name="Albertsen M."/>
        </authorList>
    </citation>
    <scope>NUCLEOTIDE SEQUENCE</scope>
    <source>
        <strain evidence="3">Ribe_18-Q3-R11-54_MAXAC.001</strain>
    </source>
</reference>
<dbReference type="NCBIfam" id="NF033542">
    <property type="entry name" value="transpos_IS110"/>
    <property type="match status" value="1"/>
</dbReference>
<protein>
    <submittedName>
        <fullName evidence="3">IS110 family transposase</fullName>
    </submittedName>
</protein>
<dbReference type="Pfam" id="PF01548">
    <property type="entry name" value="DEDD_Tnp_IS110"/>
    <property type="match status" value="1"/>
</dbReference>
<evidence type="ECO:0000259" key="1">
    <source>
        <dbReference type="Pfam" id="PF01548"/>
    </source>
</evidence>
<dbReference type="EMBL" id="JADKGK010000014">
    <property type="protein sequence ID" value="MBL0003596.1"/>
    <property type="molecule type" value="Genomic_DNA"/>
</dbReference>
<gene>
    <name evidence="3" type="ORF">IPP00_06290</name>
</gene>
<dbReference type="GO" id="GO:0004803">
    <property type="term" value="F:transposase activity"/>
    <property type="evidence" value="ECO:0007669"/>
    <property type="project" value="InterPro"/>
</dbReference>
<organism evidence="3 4">
    <name type="scientific">Candidatus Phosphoribacter hodrii</name>
    <dbReference type="NCBI Taxonomy" id="2953743"/>
    <lineage>
        <taxon>Bacteria</taxon>
        <taxon>Bacillati</taxon>
        <taxon>Actinomycetota</taxon>
        <taxon>Actinomycetes</taxon>
        <taxon>Micrococcales</taxon>
        <taxon>Dermatophilaceae</taxon>
        <taxon>Candidatus Phosphoribacter</taxon>
    </lineage>
</organism>
<evidence type="ECO:0000313" key="4">
    <source>
        <dbReference type="Proteomes" id="UP000886632"/>
    </source>
</evidence>
<dbReference type="InterPro" id="IPR002525">
    <property type="entry name" value="Transp_IS110-like_N"/>
</dbReference>
<dbReference type="Proteomes" id="UP000886632">
    <property type="component" value="Unassembled WGS sequence"/>
</dbReference>
<dbReference type="GO" id="GO:0003677">
    <property type="term" value="F:DNA binding"/>
    <property type="evidence" value="ECO:0007669"/>
    <property type="project" value="InterPro"/>
</dbReference>
<proteinExistence type="predicted"/>
<feature type="domain" description="Transposase IS116/IS110/IS902 C-terminal" evidence="2">
    <location>
        <begin position="275"/>
        <end position="359"/>
    </location>
</feature>
<feature type="domain" description="Transposase IS110-like N-terminal" evidence="1">
    <location>
        <begin position="14"/>
        <end position="166"/>
    </location>
</feature>